<protein>
    <submittedName>
        <fullName evidence="6">TetR/AcrR family transcriptional regulator</fullName>
    </submittedName>
</protein>
<comment type="caution">
    <text evidence="6">The sequence shown here is derived from an EMBL/GenBank/DDBJ whole genome shotgun (WGS) entry which is preliminary data.</text>
</comment>
<evidence type="ECO:0000256" key="1">
    <source>
        <dbReference type="ARBA" id="ARBA00023015"/>
    </source>
</evidence>
<dbReference type="InterPro" id="IPR036271">
    <property type="entry name" value="Tet_transcr_reg_TetR-rel_C_sf"/>
</dbReference>
<evidence type="ECO:0000256" key="2">
    <source>
        <dbReference type="ARBA" id="ARBA00023125"/>
    </source>
</evidence>
<gene>
    <name evidence="6" type="ORF">J2D75_12065</name>
</gene>
<dbReference type="Proteomes" id="UP000664399">
    <property type="component" value="Unassembled WGS sequence"/>
</dbReference>
<dbReference type="PROSITE" id="PS50977">
    <property type="entry name" value="HTH_TETR_2"/>
    <property type="match status" value="1"/>
</dbReference>
<keyword evidence="7" id="KW-1185">Reference proteome</keyword>
<dbReference type="PANTHER" id="PTHR47506:SF1">
    <property type="entry name" value="HTH-TYPE TRANSCRIPTIONAL REGULATOR YJDC"/>
    <property type="match status" value="1"/>
</dbReference>
<reference evidence="6 7" key="1">
    <citation type="submission" date="2021-03" db="EMBL/GenBank/DDBJ databases">
        <title>The complete genome sequence of Acetobacter suratthaniensis TBRC 1719.</title>
        <authorList>
            <person name="Charoenyingcharoen P."/>
            <person name="Yukphan P."/>
        </authorList>
    </citation>
    <scope>NUCLEOTIDE SEQUENCE [LARGE SCALE GENOMIC DNA]</scope>
    <source>
        <strain evidence="6 7">TBRC 1719</strain>
    </source>
</reference>
<keyword evidence="3" id="KW-0804">Transcription</keyword>
<keyword evidence="2 4" id="KW-0238">DNA-binding</keyword>
<keyword evidence="1" id="KW-0805">Transcription regulation</keyword>
<evidence type="ECO:0000313" key="7">
    <source>
        <dbReference type="Proteomes" id="UP000664399"/>
    </source>
</evidence>
<dbReference type="InterPro" id="IPR001647">
    <property type="entry name" value="HTH_TetR"/>
</dbReference>
<dbReference type="SUPFAM" id="SSF46689">
    <property type="entry name" value="Homeodomain-like"/>
    <property type="match status" value="1"/>
</dbReference>
<evidence type="ECO:0000256" key="4">
    <source>
        <dbReference type="PROSITE-ProRule" id="PRU00335"/>
    </source>
</evidence>
<organism evidence="6 7">
    <name type="scientific">Acetobacter suratthaniensis</name>
    <dbReference type="NCBI Taxonomy" id="1502841"/>
    <lineage>
        <taxon>Bacteria</taxon>
        <taxon>Pseudomonadati</taxon>
        <taxon>Pseudomonadota</taxon>
        <taxon>Alphaproteobacteria</taxon>
        <taxon>Acetobacterales</taxon>
        <taxon>Acetobacteraceae</taxon>
        <taxon>Acetobacter</taxon>
    </lineage>
</organism>
<accession>A0ABS3LPC0</accession>
<evidence type="ECO:0000313" key="6">
    <source>
        <dbReference type="EMBL" id="MBO1329206.1"/>
    </source>
</evidence>
<dbReference type="Pfam" id="PF00440">
    <property type="entry name" value="TetR_N"/>
    <property type="match status" value="1"/>
</dbReference>
<feature type="domain" description="HTH tetR-type" evidence="5">
    <location>
        <begin position="10"/>
        <end position="70"/>
    </location>
</feature>
<dbReference type="InterPro" id="IPR009057">
    <property type="entry name" value="Homeodomain-like_sf"/>
</dbReference>
<sequence length="191" mass="21056">MSSHKAVARPCAADKIRSSARDLFYSQGIRAVGVDEIVHKAGVTKPSLYRAFDSKDGLTTAYLSDYQQEFWDRIAVICHDHPDNPRAQLVAYFDGLAWRASQPGYRGCALTNAIVEYPEPEHPVRQEAARLKQQIREWVKQKVCALSVSDPDLLTDGLILLMEGTYGGGQVFRAPGPAAQVGKLARLLLSS</sequence>
<dbReference type="PRINTS" id="PR00455">
    <property type="entry name" value="HTHTETR"/>
</dbReference>
<evidence type="ECO:0000256" key="3">
    <source>
        <dbReference type="ARBA" id="ARBA00023163"/>
    </source>
</evidence>
<dbReference type="SUPFAM" id="SSF48498">
    <property type="entry name" value="Tetracyclin repressor-like, C-terminal domain"/>
    <property type="match status" value="1"/>
</dbReference>
<dbReference type="Gene3D" id="1.10.357.10">
    <property type="entry name" value="Tetracycline Repressor, domain 2"/>
    <property type="match status" value="1"/>
</dbReference>
<dbReference type="PANTHER" id="PTHR47506">
    <property type="entry name" value="TRANSCRIPTIONAL REGULATORY PROTEIN"/>
    <property type="match status" value="1"/>
</dbReference>
<name>A0ABS3LPC0_9PROT</name>
<evidence type="ECO:0000259" key="5">
    <source>
        <dbReference type="PROSITE" id="PS50977"/>
    </source>
</evidence>
<proteinExistence type="predicted"/>
<dbReference type="RefSeq" id="WP_207855064.1">
    <property type="nucleotide sequence ID" value="NZ_JAFVMG010000015.1"/>
</dbReference>
<dbReference type="EMBL" id="JAFVMG010000015">
    <property type="protein sequence ID" value="MBO1329206.1"/>
    <property type="molecule type" value="Genomic_DNA"/>
</dbReference>
<feature type="DNA-binding region" description="H-T-H motif" evidence="4">
    <location>
        <begin position="33"/>
        <end position="52"/>
    </location>
</feature>